<feature type="region of interest" description="Disordered" evidence="1">
    <location>
        <begin position="1027"/>
        <end position="1049"/>
    </location>
</feature>
<feature type="transmembrane region" description="Helical" evidence="2">
    <location>
        <begin position="258"/>
        <end position="284"/>
    </location>
</feature>
<gene>
    <name evidence="4" type="ORF">RDB_LOCUS84112</name>
</gene>
<feature type="transmembrane region" description="Helical" evidence="2">
    <location>
        <begin position="291"/>
        <end position="311"/>
    </location>
</feature>
<dbReference type="AlphaFoldDB" id="A0A8H3BG96"/>
<accession>A0A8H3BG96</accession>
<comment type="caution">
    <text evidence="4">The sequence shown here is derived from an EMBL/GenBank/DDBJ whole genome shotgun (WGS) entry which is preliminary data.</text>
</comment>
<protein>
    <recommendedName>
        <fullName evidence="3">DUF6535 domain-containing protein</fullName>
    </recommendedName>
</protein>
<evidence type="ECO:0000313" key="5">
    <source>
        <dbReference type="Proteomes" id="UP000663826"/>
    </source>
</evidence>
<feature type="domain" description="DUF6535" evidence="3">
    <location>
        <begin position="72"/>
        <end position="253"/>
    </location>
</feature>
<reference evidence="4" key="1">
    <citation type="submission" date="2021-01" db="EMBL/GenBank/DDBJ databases">
        <authorList>
            <person name="Kaushik A."/>
        </authorList>
    </citation>
    <scope>NUCLEOTIDE SEQUENCE</scope>
    <source>
        <strain evidence="4">AG1-1B</strain>
    </source>
</reference>
<feature type="transmembrane region" description="Helical" evidence="2">
    <location>
        <begin position="96"/>
        <end position="113"/>
    </location>
</feature>
<feature type="non-terminal residue" evidence="4">
    <location>
        <position position="1"/>
    </location>
</feature>
<feature type="region of interest" description="Disordered" evidence="1">
    <location>
        <begin position="1"/>
        <end position="55"/>
    </location>
</feature>
<organism evidence="4 5">
    <name type="scientific">Rhizoctonia solani</name>
    <dbReference type="NCBI Taxonomy" id="456999"/>
    <lineage>
        <taxon>Eukaryota</taxon>
        <taxon>Fungi</taxon>
        <taxon>Dikarya</taxon>
        <taxon>Basidiomycota</taxon>
        <taxon>Agaricomycotina</taxon>
        <taxon>Agaricomycetes</taxon>
        <taxon>Cantharellales</taxon>
        <taxon>Ceratobasidiaceae</taxon>
        <taxon>Rhizoctonia</taxon>
    </lineage>
</organism>
<dbReference type="Proteomes" id="UP000663826">
    <property type="component" value="Unassembled WGS sequence"/>
</dbReference>
<dbReference type="Pfam" id="PF20153">
    <property type="entry name" value="DUF6535"/>
    <property type="match status" value="1"/>
</dbReference>
<sequence>KPQDSASQDEKKDHNKPTLEGASSEENIQVQEDPSSQPEDKEAIQEAQTKYDTSLDDSDLYGAELSRDARVWRVYVKEADRHDTELVDGWNKSLDVILVFAALFSAVSTAFIIESSKRLQPDPVELSTQVLIEISQTMRSIASNGLVDPPPLSTANGTSAFVPSSTDVIVNALWYLSLSLSIAVSLMAMLAKEWCRTFLANRTGHPYPQAQRRQAKWMKIEKWKMQELLIVLPSLIHLSLLLFSIGLCITVWELSVTVAIPVICCVAHSIDSLTFPIVLFSIGLCITVWELSVTVAIPVICVCGIAVLFYISSSIAASISEFFPYTTIVSSILRSQLMRNHYKVVARPFWIACYYMSISVNKVLTLVKWIGYNLMVLPARCVWVLTSDRLDNSYHTDFDACYYMSISVNKVLTLVKWIGYNLMMLPARCVWVLTSDRLDNSYHTDFDGGYNELVLHVDDIELVPQPQIQKSNKSTPAQDEDNEQNLMTSHALNWLIATCEAPELVAVALQAISGASSHLPVKPLEECNAKLRILRILTTSRSGQSSDSDIQRYARALWFLDRSSGGGSAGGEDELEVMIWDLHRRNENYVSDLVTKTDFYPLDKNIAALRAGNTVTANVLKAIKGKCEVNSKLLDQITTAASDEHYFRRFMPQAALASLYNALVLVSAISPRNPKISRSQFTERTLQIIHRSRYEGCDWSNLGSINDVGSVTTLQSQLPFLLYLLNLGQPQNAQTPAQGSTPDRRDERVRSTVVLLGSSSYSKVLEPLSVLMVVATELLSKPDFYDLTDFVGKGYLFPDVSGEFSNYLGRIRDAADAARHLQVIYHTYQISRTEKPPLVIYMSVVELFCRGLCSRYNGSFMCLTDDFCFPELSDNLIAIIEKQSIIPLLISTRQNGDLECKHFASTQLWILHALLGDIPSSRYSETQSRLWDMLRIAGAQAQAHNAQEARYELELEILSYYVDDFSFVFFGLYICRILECISQSNKRAESDYQNGFSTWHYIRNDLKHVPQSLRGLSSFTSPDIWDSTTASQLPKNTETPESNESQIEV</sequence>
<evidence type="ECO:0000256" key="2">
    <source>
        <dbReference type="SAM" id="Phobius"/>
    </source>
</evidence>
<keyword evidence="2" id="KW-0472">Membrane</keyword>
<dbReference type="InterPro" id="IPR045338">
    <property type="entry name" value="DUF6535"/>
</dbReference>
<feature type="compositionally biased region" description="Basic and acidic residues" evidence="1">
    <location>
        <begin position="1"/>
        <end position="17"/>
    </location>
</feature>
<keyword evidence="2" id="KW-0812">Transmembrane</keyword>
<dbReference type="EMBL" id="CAJMWQ010001609">
    <property type="protein sequence ID" value="CAE6456765.1"/>
    <property type="molecule type" value="Genomic_DNA"/>
</dbReference>
<feature type="transmembrane region" description="Helical" evidence="2">
    <location>
        <begin position="228"/>
        <end position="252"/>
    </location>
</feature>
<proteinExistence type="predicted"/>
<evidence type="ECO:0000313" key="4">
    <source>
        <dbReference type="EMBL" id="CAE6456765.1"/>
    </source>
</evidence>
<feature type="transmembrane region" description="Helical" evidence="2">
    <location>
        <begin position="172"/>
        <end position="191"/>
    </location>
</feature>
<name>A0A8H3BG96_9AGAM</name>
<feature type="compositionally biased region" description="Polar residues" evidence="1">
    <location>
        <begin position="24"/>
        <end position="37"/>
    </location>
</feature>
<evidence type="ECO:0000256" key="1">
    <source>
        <dbReference type="SAM" id="MobiDB-lite"/>
    </source>
</evidence>
<keyword evidence="2" id="KW-1133">Transmembrane helix</keyword>
<evidence type="ECO:0000259" key="3">
    <source>
        <dbReference type="Pfam" id="PF20153"/>
    </source>
</evidence>